<keyword evidence="3" id="KW-1185">Reference proteome</keyword>
<gene>
    <name evidence="2" type="ORF">ABVK25_012306</name>
</gene>
<reference evidence="2 3" key="1">
    <citation type="submission" date="2024-09" db="EMBL/GenBank/DDBJ databases">
        <title>Rethinking Asexuality: The Enigmatic Case of Functional Sexual Genes in Lepraria (Stereocaulaceae).</title>
        <authorList>
            <person name="Doellman M."/>
            <person name="Sun Y."/>
            <person name="Barcenas-Pena A."/>
            <person name="Lumbsch H.T."/>
            <person name="Grewe F."/>
        </authorList>
    </citation>
    <scope>NUCLEOTIDE SEQUENCE [LARGE SCALE GENOMIC DNA]</scope>
    <source>
        <strain evidence="2 3">Grewe 0041</strain>
    </source>
</reference>
<protein>
    <recommendedName>
        <fullName evidence="1">General stress protein FMN-binding split barrel domain-containing protein</fullName>
    </recommendedName>
</protein>
<dbReference type="InterPro" id="IPR038725">
    <property type="entry name" value="YdaG_split_barrel_FMN-bd"/>
</dbReference>
<dbReference type="EMBL" id="JBHFEH010000177">
    <property type="protein sequence ID" value="KAL2044623.1"/>
    <property type="molecule type" value="Genomic_DNA"/>
</dbReference>
<evidence type="ECO:0000313" key="2">
    <source>
        <dbReference type="EMBL" id="KAL2044623.1"/>
    </source>
</evidence>
<name>A0ABR4AFQ2_9LECA</name>
<proteinExistence type="predicted"/>
<sequence length="243" mass="26907">MLLLRTTSYRLLAPRSTLQQSVYPSSYKTFITSTNLKMPEPLKASDVNSQIDPSVAKQWDDETPKKQQIEEFYKTVDGMKIGLLTTIRSGLGPVSRSMAVAKRDGPDFLFLANKHSNKFTDLANNKQAQVTFQNSSSQDWVSITGVCATSSNDDPRIKELYSKGTAAWFGDLGDGTHNGTAEDPRMALIEVKAKYISYWKSTVSSLGFVKEVAQASFTGQVANTGVQRQFVQEDIEAMRKTPS</sequence>
<dbReference type="SUPFAM" id="SSF50475">
    <property type="entry name" value="FMN-binding split barrel"/>
    <property type="match status" value="1"/>
</dbReference>
<dbReference type="Gene3D" id="2.30.110.10">
    <property type="entry name" value="Electron Transport, Fmn-binding Protein, Chain A"/>
    <property type="match status" value="1"/>
</dbReference>
<dbReference type="Proteomes" id="UP001590951">
    <property type="component" value="Unassembled WGS sequence"/>
</dbReference>
<dbReference type="InterPro" id="IPR052917">
    <property type="entry name" value="Stress-Dev_Protein"/>
</dbReference>
<comment type="caution">
    <text evidence="2">The sequence shown here is derived from an EMBL/GenBank/DDBJ whole genome shotgun (WGS) entry which is preliminary data.</text>
</comment>
<evidence type="ECO:0000259" key="1">
    <source>
        <dbReference type="Pfam" id="PF16242"/>
    </source>
</evidence>
<evidence type="ECO:0000313" key="3">
    <source>
        <dbReference type="Proteomes" id="UP001590951"/>
    </source>
</evidence>
<dbReference type="Pfam" id="PF16242">
    <property type="entry name" value="Pyrid_ox_like"/>
    <property type="match status" value="1"/>
</dbReference>
<dbReference type="InterPro" id="IPR012349">
    <property type="entry name" value="Split_barrel_FMN-bd"/>
</dbReference>
<accession>A0ABR4AFQ2</accession>
<feature type="domain" description="General stress protein FMN-binding split barrel" evidence="1">
    <location>
        <begin position="68"/>
        <end position="221"/>
    </location>
</feature>
<dbReference type="PANTHER" id="PTHR34818">
    <property type="entry name" value="PROTEIN BLI-3"/>
    <property type="match status" value="1"/>
</dbReference>
<dbReference type="PANTHER" id="PTHR34818:SF1">
    <property type="entry name" value="PROTEIN BLI-3"/>
    <property type="match status" value="1"/>
</dbReference>
<organism evidence="2 3">
    <name type="scientific">Lepraria finkii</name>
    <dbReference type="NCBI Taxonomy" id="1340010"/>
    <lineage>
        <taxon>Eukaryota</taxon>
        <taxon>Fungi</taxon>
        <taxon>Dikarya</taxon>
        <taxon>Ascomycota</taxon>
        <taxon>Pezizomycotina</taxon>
        <taxon>Lecanoromycetes</taxon>
        <taxon>OSLEUM clade</taxon>
        <taxon>Lecanoromycetidae</taxon>
        <taxon>Lecanorales</taxon>
        <taxon>Lecanorineae</taxon>
        <taxon>Stereocaulaceae</taxon>
        <taxon>Lepraria</taxon>
    </lineage>
</organism>